<evidence type="ECO:0000313" key="6">
    <source>
        <dbReference type="EMBL" id="QNH95666.1"/>
    </source>
</evidence>
<dbReference type="PROSITE" id="PS50905">
    <property type="entry name" value="FERRITIN_LIKE"/>
    <property type="match status" value="1"/>
</dbReference>
<dbReference type="GO" id="GO:0006826">
    <property type="term" value="P:iron ion transport"/>
    <property type="evidence" value="ECO:0007669"/>
    <property type="project" value="InterPro"/>
</dbReference>
<evidence type="ECO:0000256" key="2">
    <source>
        <dbReference type="ARBA" id="ARBA00022723"/>
    </source>
</evidence>
<dbReference type="CDD" id="cd01055">
    <property type="entry name" value="Nonheme_Ferritin"/>
    <property type="match status" value="1"/>
</dbReference>
<sequence length="166" mass="18867">MSINKKFAKQLNQQVIAEHEAALIYTQLAYELDRLSFSGMRDWMFEQAKEEREHAQKFAQHLLDRGERVQLGTVNVPAIKISSPLEAFEASLAHEEKVSELIRELARTADKVGDIDSRSLLNWFLDEQIEEESTVGEIIDRIKIVGTDGSGLLRIDQELGSRPDSE</sequence>
<dbReference type="InterPro" id="IPR001519">
    <property type="entry name" value="Ferritin"/>
</dbReference>
<name>A0A7G7YME6_9CORY</name>
<feature type="binding site" evidence="5">
    <location>
        <position position="54"/>
    </location>
    <ligand>
        <name>Fe cation</name>
        <dbReference type="ChEBI" id="CHEBI:24875"/>
        <label>1</label>
    </ligand>
</feature>
<evidence type="ECO:0000256" key="1">
    <source>
        <dbReference type="ARBA" id="ARBA00022434"/>
    </source>
</evidence>
<evidence type="ECO:0000313" key="7">
    <source>
        <dbReference type="Proteomes" id="UP000515275"/>
    </source>
</evidence>
<evidence type="ECO:0000256" key="5">
    <source>
        <dbReference type="PIRSR" id="PIRSR601519-1"/>
    </source>
</evidence>
<feature type="binding site" evidence="5">
    <location>
        <position position="95"/>
    </location>
    <ligand>
        <name>Fe cation</name>
        <dbReference type="ChEBI" id="CHEBI:24875"/>
        <label>1</label>
    </ligand>
</feature>
<keyword evidence="7" id="KW-1185">Reference proteome</keyword>
<dbReference type="InterPro" id="IPR012347">
    <property type="entry name" value="Ferritin-like"/>
</dbReference>
<reference evidence="6 7" key="1">
    <citation type="submission" date="2019-12" db="EMBL/GenBank/DDBJ databases">
        <title>Corynebacterium sp. nov., isolated from feces of the Anser Albifrons in China.</title>
        <authorList>
            <person name="Liu Q."/>
        </authorList>
    </citation>
    <scope>NUCLEOTIDE SEQUENCE [LARGE SCALE GENOMIC DNA]</scope>
    <source>
        <strain evidence="6 7">23H37-10</strain>
    </source>
</reference>
<dbReference type="PANTHER" id="PTHR11431">
    <property type="entry name" value="FERRITIN"/>
    <property type="match status" value="1"/>
</dbReference>
<feature type="binding site" evidence="5">
    <location>
        <position position="128"/>
    </location>
    <ligand>
        <name>Fe cation</name>
        <dbReference type="ChEBI" id="CHEBI:24875"/>
        <label>1</label>
    </ligand>
</feature>
<dbReference type="GO" id="GO:0004322">
    <property type="term" value="F:ferroxidase activity"/>
    <property type="evidence" value="ECO:0007669"/>
    <property type="project" value="TreeGrafter"/>
</dbReference>
<gene>
    <name evidence="6" type="ORF">GP473_02310</name>
</gene>
<dbReference type="GO" id="GO:0008198">
    <property type="term" value="F:ferrous iron binding"/>
    <property type="evidence" value="ECO:0007669"/>
    <property type="project" value="TreeGrafter"/>
</dbReference>
<organism evidence="6 7">
    <name type="scientific">Corynebacterium anserum</name>
    <dbReference type="NCBI Taxonomy" id="2684406"/>
    <lineage>
        <taxon>Bacteria</taxon>
        <taxon>Bacillati</taxon>
        <taxon>Actinomycetota</taxon>
        <taxon>Actinomycetes</taxon>
        <taxon>Mycobacteriales</taxon>
        <taxon>Corynebacteriaceae</taxon>
        <taxon>Corynebacterium</taxon>
    </lineage>
</organism>
<dbReference type="Pfam" id="PF00210">
    <property type="entry name" value="Ferritin"/>
    <property type="match status" value="1"/>
</dbReference>
<dbReference type="InterPro" id="IPR009078">
    <property type="entry name" value="Ferritin-like_SF"/>
</dbReference>
<dbReference type="InterPro" id="IPR009040">
    <property type="entry name" value="Ferritin-like_diiron"/>
</dbReference>
<dbReference type="GO" id="GO:0005829">
    <property type="term" value="C:cytosol"/>
    <property type="evidence" value="ECO:0007669"/>
    <property type="project" value="TreeGrafter"/>
</dbReference>
<dbReference type="KEGG" id="cans:GP473_02310"/>
<keyword evidence="3" id="KW-0560">Oxidoreductase</keyword>
<dbReference type="Proteomes" id="UP000515275">
    <property type="component" value="Chromosome"/>
</dbReference>
<keyword evidence="4 5" id="KW-0408">Iron</keyword>
<dbReference type="GO" id="GO:0006879">
    <property type="term" value="P:intracellular iron ion homeostasis"/>
    <property type="evidence" value="ECO:0007669"/>
    <property type="project" value="UniProtKB-KW"/>
</dbReference>
<dbReference type="RefSeq" id="WP_185769223.1">
    <property type="nucleotide sequence ID" value="NZ_CP046883.1"/>
</dbReference>
<dbReference type="AlphaFoldDB" id="A0A7G7YME6"/>
<dbReference type="InterPro" id="IPR041719">
    <property type="entry name" value="Ferritin_prok"/>
</dbReference>
<feature type="binding site" evidence="5">
    <location>
        <position position="18"/>
    </location>
    <ligand>
        <name>Fe cation</name>
        <dbReference type="ChEBI" id="CHEBI:24875"/>
        <label>1</label>
    </ligand>
</feature>
<evidence type="ECO:0000256" key="3">
    <source>
        <dbReference type="ARBA" id="ARBA00023002"/>
    </source>
</evidence>
<keyword evidence="1" id="KW-0409">Iron storage</keyword>
<dbReference type="EMBL" id="CP046883">
    <property type="protein sequence ID" value="QNH95666.1"/>
    <property type="molecule type" value="Genomic_DNA"/>
</dbReference>
<keyword evidence="2 5" id="KW-0479">Metal-binding</keyword>
<dbReference type="PANTHER" id="PTHR11431:SF127">
    <property type="entry name" value="BACTERIAL NON-HEME FERRITIN"/>
    <property type="match status" value="1"/>
</dbReference>
<dbReference type="Gene3D" id="1.20.1260.10">
    <property type="match status" value="1"/>
</dbReference>
<proteinExistence type="predicted"/>
<accession>A0A7G7YME6</accession>
<feature type="binding site" evidence="5">
    <location>
        <position position="51"/>
    </location>
    <ligand>
        <name>Fe cation</name>
        <dbReference type="ChEBI" id="CHEBI:24875"/>
        <label>1</label>
    </ligand>
</feature>
<dbReference type="GO" id="GO:0008199">
    <property type="term" value="F:ferric iron binding"/>
    <property type="evidence" value="ECO:0007669"/>
    <property type="project" value="InterPro"/>
</dbReference>
<protein>
    <submittedName>
        <fullName evidence="6">Ferritin</fullName>
    </submittedName>
</protein>
<dbReference type="SUPFAM" id="SSF47240">
    <property type="entry name" value="Ferritin-like"/>
    <property type="match status" value="1"/>
</dbReference>
<evidence type="ECO:0000256" key="4">
    <source>
        <dbReference type="ARBA" id="ARBA00023004"/>
    </source>
</evidence>
<dbReference type="InterPro" id="IPR008331">
    <property type="entry name" value="Ferritin_DPS_dom"/>
</dbReference>